<reference evidence="1" key="1">
    <citation type="submission" date="2022-04" db="EMBL/GenBank/DDBJ databases">
        <title>Roseibium sp. CAU 1639 isolated from mud.</title>
        <authorList>
            <person name="Kim W."/>
        </authorList>
    </citation>
    <scope>NUCLEOTIDE SEQUENCE</scope>
    <source>
        <strain evidence="1">CAU 1639</strain>
    </source>
</reference>
<sequence>MGNLAWSRTDIKSICLAFFVATIWPDAVSAASFDGALSLNRENLFGTIALVPKAIRKGQFSSINKYNVIPHESEVKLSGQTAYCFIATHFDPENSSKILAYKFSTTVMEGDQLLVVDPGTRKTLPITNNNASTKFPSYCMYARAAGTKMNVSVQIKTSEREIDRSFTIVFQ</sequence>
<evidence type="ECO:0000313" key="2">
    <source>
        <dbReference type="Proteomes" id="UP001431221"/>
    </source>
</evidence>
<dbReference type="RefSeq" id="WP_248150380.1">
    <property type="nucleotide sequence ID" value="NZ_JALNMJ010000001.1"/>
</dbReference>
<accession>A0ABT0GP12</accession>
<dbReference type="Proteomes" id="UP001431221">
    <property type="component" value="Unassembled WGS sequence"/>
</dbReference>
<name>A0ABT0GP12_9HYPH</name>
<protein>
    <submittedName>
        <fullName evidence="1">Uncharacterized protein</fullName>
    </submittedName>
</protein>
<comment type="caution">
    <text evidence="1">The sequence shown here is derived from an EMBL/GenBank/DDBJ whole genome shotgun (WGS) entry which is preliminary data.</text>
</comment>
<dbReference type="EMBL" id="JALNMJ010000001">
    <property type="protein sequence ID" value="MCK7611066.1"/>
    <property type="molecule type" value="Genomic_DNA"/>
</dbReference>
<evidence type="ECO:0000313" key="1">
    <source>
        <dbReference type="EMBL" id="MCK7611066.1"/>
    </source>
</evidence>
<keyword evidence="2" id="KW-1185">Reference proteome</keyword>
<proteinExistence type="predicted"/>
<gene>
    <name evidence="1" type="ORF">M0H32_02735</name>
</gene>
<organism evidence="1 2">
    <name type="scientific">Roseibium sediminicola</name>
    <dbReference type="NCBI Taxonomy" id="2933272"/>
    <lineage>
        <taxon>Bacteria</taxon>
        <taxon>Pseudomonadati</taxon>
        <taxon>Pseudomonadota</taxon>
        <taxon>Alphaproteobacteria</taxon>
        <taxon>Hyphomicrobiales</taxon>
        <taxon>Stappiaceae</taxon>
        <taxon>Roseibium</taxon>
    </lineage>
</organism>